<evidence type="ECO:0000256" key="4">
    <source>
        <dbReference type="ARBA" id="ARBA00023015"/>
    </source>
</evidence>
<evidence type="ECO:0000256" key="6">
    <source>
        <dbReference type="ARBA" id="ARBA00023163"/>
    </source>
</evidence>
<feature type="domain" description="SpoVT-AbrB" evidence="8">
    <location>
        <begin position="5"/>
        <end position="47"/>
    </location>
</feature>
<comment type="similarity">
    <text evidence="7">Belongs to the MraZ family.</text>
</comment>
<comment type="caution">
    <text evidence="9">The sequence shown here is derived from an EMBL/GenBank/DDBJ whole genome shotgun (WGS) entry which is preliminary data.</text>
</comment>
<evidence type="ECO:0000256" key="1">
    <source>
        <dbReference type="ARBA" id="ARBA00013860"/>
    </source>
</evidence>
<keyword evidence="2 7" id="KW-0963">Cytoplasm</keyword>
<evidence type="ECO:0000259" key="8">
    <source>
        <dbReference type="PROSITE" id="PS51740"/>
    </source>
</evidence>
<dbReference type="GO" id="GO:0051301">
    <property type="term" value="P:cell division"/>
    <property type="evidence" value="ECO:0007669"/>
    <property type="project" value="UniProtKB-KW"/>
</dbReference>
<dbReference type="GO" id="GO:0003700">
    <property type="term" value="F:DNA-binding transcription factor activity"/>
    <property type="evidence" value="ECO:0007669"/>
    <property type="project" value="UniProtKB-UniRule"/>
</dbReference>
<comment type="subunit">
    <text evidence="7">Forms oligomers.</text>
</comment>
<keyword evidence="9" id="KW-0131">Cell cycle</keyword>
<evidence type="ECO:0000256" key="7">
    <source>
        <dbReference type="HAMAP-Rule" id="MF_01008"/>
    </source>
</evidence>
<dbReference type="InterPro" id="IPR003444">
    <property type="entry name" value="MraZ"/>
</dbReference>
<dbReference type="InterPro" id="IPR035642">
    <property type="entry name" value="MraZ_N"/>
</dbReference>
<dbReference type="NCBIfam" id="TIGR00242">
    <property type="entry name" value="division/cell wall cluster transcriptional repressor MraZ"/>
    <property type="match status" value="1"/>
</dbReference>
<dbReference type="GO" id="GO:0009295">
    <property type="term" value="C:nucleoid"/>
    <property type="evidence" value="ECO:0007669"/>
    <property type="project" value="UniProtKB-SubCell"/>
</dbReference>
<dbReference type="Pfam" id="PF02381">
    <property type="entry name" value="MraZ"/>
    <property type="match status" value="2"/>
</dbReference>
<keyword evidence="3" id="KW-0677">Repeat</keyword>
<dbReference type="SUPFAM" id="SSF89447">
    <property type="entry name" value="AbrB/MazE/MraZ-like"/>
    <property type="match status" value="1"/>
</dbReference>
<evidence type="ECO:0000256" key="5">
    <source>
        <dbReference type="ARBA" id="ARBA00023125"/>
    </source>
</evidence>
<dbReference type="GO" id="GO:0005737">
    <property type="term" value="C:cytoplasm"/>
    <property type="evidence" value="ECO:0007669"/>
    <property type="project" value="UniProtKB-UniRule"/>
</dbReference>
<dbReference type="EMBL" id="MPDK01000009">
    <property type="protein sequence ID" value="PWI57785.1"/>
    <property type="molecule type" value="Genomic_DNA"/>
</dbReference>
<keyword evidence="9" id="KW-0132">Cell division</keyword>
<dbReference type="CDD" id="cd16320">
    <property type="entry name" value="MraZ_N"/>
    <property type="match status" value="1"/>
</dbReference>
<dbReference type="InterPro" id="IPR037914">
    <property type="entry name" value="SpoVT-AbrB_sf"/>
</dbReference>
<accession>A0A2U3D940</accession>
<keyword evidence="10" id="KW-1185">Reference proteome</keyword>
<evidence type="ECO:0000313" key="10">
    <source>
        <dbReference type="Proteomes" id="UP000245380"/>
    </source>
</evidence>
<dbReference type="Proteomes" id="UP000245380">
    <property type="component" value="Unassembled WGS sequence"/>
</dbReference>
<evidence type="ECO:0000256" key="2">
    <source>
        <dbReference type="ARBA" id="ARBA00022490"/>
    </source>
</evidence>
<sequence length="143" mass="16382">MFMGEYQHALDDKGRITIPAKFREELGTSFVITRGLDHCLFVYPRKDWEALEAKLRAMPLSRADARQFMRFFFSGAAESELDKQGRVLLPMNLRDYAHIARDCVVIGVGARVEIWDLETWKSYTSDAEDQFSDLASGLVDLDL</sequence>
<dbReference type="RefSeq" id="WP_109430529.1">
    <property type="nucleotide sequence ID" value="NZ_MPDK01000009.1"/>
</dbReference>
<dbReference type="HAMAP" id="MF_01008">
    <property type="entry name" value="MraZ"/>
    <property type="match status" value="1"/>
</dbReference>
<dbReference type="InterPro" id="IPR038619">
    <property type="entry name" value="MraZ_sf"/>
</dbReference>
<dbReference type="FunFam" id="3.40.1550.20:FF:000002">
    <property type="entry name" value="Transcriptional regulator MraZ"/>
    <property type="match status" value="1"/>
</dbReference>
<gene>
    <name evidence="7" type="primary">mraZ</name>
    <name evidence="9" type="ORF">BM613_06910</name>
</gene>
<dbReference type="PROSITE" id="PS51740">
    <property type="entry name" value="SPOVT_ABRB"/>
    <property type="match status" value="2"/>
</dbReference>
<dbReference type="GO" id="GO:0000976">
    <property type="term" value="F:transcription cis-regulatory region binding"/>
    <property type="evidence" value="ECO:0007669"/>
    <property type="project" value="TreeGrafter"/>
</dbReference>
<name>A0A2U3D940_SULT2</name>
<dbReference type="AlphaFoldDB" id="A0A2U3D940"/>
<dbReference type="Gene3D" id="3.40.1550.20">
    <property type="entry name" value="Transcriptional regulator MraZ domain"/>
    <property type="match status" value="1"/>
</dbReference>
<evidence type="ECO:0000313" key="9">
    <source>
        <dbReference type="EMBL" id="PWI57785.1"/>
    </source>
</evidence>
<keyword evidence="6 7" id="KW-0804">Transcription</keyword>
<dbReference type="PANTHER" id="PTHR34701:SF1">
    <property type="entry name" value="TRANSCRIPTIONAL REGULATOR MRAZ"/>
    <property type="match status" value="1"/>
</dbReference>
<organism evidence="9 10">
    <name type="scientific">Sulfoacidibacillus thermotolerans</name>
    <name type="common">Acidibacillus sulfuroxidans</name>
    <dbReference type="NCBI Taxonomy" id="1765684"/>
    <lineage>
        <taxon>Bacteria</taxon>
        <taxon>Bacillati</taxon>
        <taxon>Bacillota</taxon>
        <taxon>Bacilli</taxon>
        <taxon>Bacillales</taxon>
        <taxon>Alicyclobacillaceae</taxon>
        <taxon>Sulfoacidibacillus</taxon>
    </lineage>
</organism>
<evidence type="ECO:0000256" key="3">
    <source>
        <dbReference type="ARBA" id="ARBA00022737"/>
    </source>
</evidence>
<dbReference type="CDD" id="cd16321">
    <property type="entry name" value="MraZ_C"/>
    <property type="match status" value="1"/>
</dbReference>
<dbReference type="InterPro" id="IPR007159">
    <property type="entry name" value="SpoVT-AbrB_dom"/>
</dbReference>
<protein>
    <recommendedName>
        <fullName evidence="1 7">Transcriptional regulator MraZ</fullName>
    </recommendedName>
</protein>
<dbReference type="GO" id="GO:2000143">
    <property type="term" value="P:negative regulation of DNA-templated transcription initiation"/>
    <property type="evidence" value="ECO:0007669"/>
    <property type="project" value="TreeGrafter"/>
</dbReference>
<dbReference type="InterPro" id="IPR035644">
    <property type="entry name" value="MraZ_C"/>
</dbReference>
<feature type="domain" description="SpoVT-AbrB" evidence="8">
    <location>
        <begin position="76"/>
        <end position="119"/>
    </location>
</feature>
<keyword evidence="4 7" id="KW-0805">Transcription regulation</keyword>
<dbReference type="InterPro" id="IPR020603">
    <property type="entry name" value="MraZ_dom"/>
</dbReference>
<keyword evidence="5 7" id="KW-0238">DNA-binding</keyword>
<dbReference type="OrthoDB" id="9807753at2"/>
<comment type="subcellular location">
    <subcellularLocation>
        <location evidence="7">Cytoplasm</location>
        <location evidence="7">Nucleoid</location>
    </subcellularLocation>
</comment>
<proteinExistence type="inferred from homology"/>
<dbReference type="PANTHER" id="PTHR34701">
    <property type="entry name" value="TRANSCRIPTIONAL REGULATOR MRAZ"/>
    <property type="match status" value="1"/>
</dbReference>
<reference evidence="9 10" key="1">
    <citation type="submission" date="2016-11" db="EMBL/GenBank/DDBJ databases">
        <title>Comparative genomics of Acidibacillus ferroxidans species.</title>
        <authorList>
            <person name="Oliveira G."/>
            <person name="Nunes G."/>
            <person name="Oliveira R."/>
            <person name="Araujo F."/>
            <person name="Salim A."/>
            <person name="Scholte L."/>
            <person name="Morais D."/>
            <person name="Nancucheo I."/>
            <person name="Johnson D.B."/>
            <person name="Grail B."/>
            <person name="Bittencourt J."/>
            <person name="Valadares R."/>
        </authorList>
    </citation>
    <scope>NUCLEOTIDE SEQUENCE [LARGE SCALE GENOMIC DNA]</scope>
    <source>
        <strain evidence="9 10">Y002</strain>
    </source>
</reference>